<accession>W7IM36</accession>
<dbReference type="PROSITE" id="PS50801">
    <property type="entry name" value="STAS"/>
    <property type="match status" value="1"/>
</dbReference>
<reference evidence="3 4" key="1">
    <citation type="journal article" date="2014" name="Genome Announc.">
        <title>Draft Genome Sequence of the Antitrypanosomally Active Sponge-Associated Bacterium Actinokineospora sp. Strain EG49.</title>
        <authorList>
            <person name="Harjes J."/>
            <person name="Ryu T."/>
            <person name="Abdelmohsen U.R."/>
            <person name="Moitinho-Silva L."/>
            <person name="Horn H."/>
            <person name="Ravasi T."/>
            <person name="Hentschel U."/>
        </authorList>
    </citation>
    <scope>NUCLEOTIDE SEQUENCE [LARGE SCALE GENOMIC DNA]</scope>
    <source>
        <strain evidence="3 4">EG49</strain>
    </source>
</reference>
<dbReference type="SUPFAM" id="SSF52091">
    <property type="entry name" value="SpoIIaa-like"/>
    <property type="match status" value="1"/>
</dbReference>
<dbReference type="InterPro" id="IPR036513">
    <property type="entry name" value="STAS_dom_sf"/>
</dbReference>
<dbReference type="STRING" id="909613.UO65_2686"/>
<proteinExistence type="predicted"/>
<evidence type="ECO:0000259" key="2">
    <source>
        <dbReference type="PROSITE" id="PS50801"/>
    </source>
</evidence>
<dbReference type="Pfam" id="PF01740">
    <property type="entry name" value="STAS"/>
    <property type="match status" value="1"/>
</dbReference>
<dbReference type="EMBL" id="AYXG01000097">
    <property type="protein sequence ID" value="EWC61975.1"/>
    <property type="molecule type" value="Genomic_DNA"/>
</dbReference>
<dbReference type="Gene3D" id="3.30.750.24">
    <property type="entry name" value="STAS domain"/>
    <property type="match status" value="1"/>
</dbReference>
<evidence type="ECO:0000313" key="4">
    <source>
        <dbReference type="Proteomes" id="UP000019277"/>
    </source>
</evidence>
<evidence type="ECO:0000256" key="1">
    <source>
        <dbReference type="SAM" id="MobiDB-lite"/>
    </source>
</evidence>
<accession>A0A8E3BHI4</accession>
<gene>
    <name evidence="3" type="ORF">UO65_2686</name>
</gene>
<organism evidence="3 4">
    <name type="scientific">Actinokineospora spheciospongiae</name>
    <dbReference type="NCBI Taxonomy" id="909613"/>
    <lineage>
        <taxon>Bacteria</taxon>
        <taxon>Bacillati</taxon>
        <taxon>Actinomycetota</taxon>
        <taxon>Actinomycetes</taxon>
        <taxon>Pseudonocardiales</taxon>
        <taxon>Pseudonocardiaceae</taxon>
        <taxon>Actinokineospora</taxon>
    </lineage>
</organism>
<name>W7IM36_9PSEU</name>
<sequence length="138" mass="15044">MALKFPRSPHEQAQRTLTITTHRTGHTTTIAAQGRIDLATEHPWHDALMTTATTDPTTDHLIVDLTAVTFLSWASTAVLLRAHRACTRRGRTLTIHARGPVLTGLQLTSLHDELHIVPATTPAPSPRRQAAASGWLIA</sequence>
<evidence type="ECO:0000313" key="3">
    <source>
        <dbReference type="EMBL" id="EWC61975.1"/>
    </source>
</evidence>
<feature type="domain" description="STAS" evidence="2">
    <location>
        <begin position="17"/>
        <end position="95"/>
    </location>
</feature>
<dbReference type="Proteomes" id="UP000019277">
    <property type="component" value="Unassembled WGS sequence"/>
</dbReference>
<dbReference type="CDD" id="cd07043">
    <property type="entry name" value="STAS_anti-anti-sigma_factors"/>
    <property type="match status" value="1"/>
</dbReference>
<dbReference type="OrthoDB" id="3700428at2"/>
<protein>
    <recommendedName>
        <fullName evidence="2">STAS domain-containing protein</fullName>
    </recommendedName>
</protein>
<dbReference type="InterPro" id="IPR002645">
    <property type="entry name" value="STAS_dom"/>
</dbReference>
<keyword evidence="4" id="KW-1185">Reference proteome</keyword>
<dbReference type="RefSeq" id="WP_052021129.1">
    <property type="nucleotide sequence ID" value="NZ_AYXG01000097.1"/>
</dbReference>
<dbReference type="AlphaFoldDB" id="W7IM36"/>
<feature type="region of interest" description="Disordered" evidence="1">
    <location>
        <begin position="119"/>
        <end position="138"/>
    </location>
</feature>
<comment type="caution">
    <text evidence="3">The sequence shown here is derived from an EMBL/GenBank/DDBJ whole genome shotgun (WGS) entry which is preliminary data.</text>
</comment>